<feature type="non-terminal residue" evidence="7">
    <location>
        <position position="1"/>
    </location>
</feature>
<dbReference type="PANTHER" id="PTHR10846">
    <property type="entry name" value="SODIUM/POTASSIUM/CALCIUM EXCHANGER"/>
    <property type="match status" value="1"/>
</dbReference>
<comment type="caution">
    <text evidence="7">The sequence shown here is derived from an EMBL/GenBank/DDBJ whole genome shotgun (WGS) entry which is preliminary data.</text>
</comment>
<reference evidence="7" key="1">
    <citation type="journal article" date="2014" name="Front. Microbiol.">
        <title>High frequency of phylogenetically diverse reductive dehalogenase-homologous genes in deep subseafloor sedimentary metagenomes.</title>
        <authorList>
            <person name="Kawai M."/>
            <person name="Futagami T."/>
            <person name="Toyoda A."/>
            <person name="Takaki Y."/>
            <person name="Nishi S."/>
            <person name="Hori S."/>
            <person name="Arai W."/>
            <person name="Tsubouchi T."/>
            <person name="Morono Y."/>
            <person name="Uchiyama I."/>
            <person name="Ito T."/>
            <person name="Fujiyama A."/>
            <person name="Inagaki F."/>
            <person name="Takami H."/>
        </authorList>
    </citation>
    <scope>NUCLEOTIDE SEQUENCE</scope>
    <source>
        <strain evidence="7">Expedition CK06-06</strain>
    </source>
</reference>
<feature type="transmembrane region" description="Helical" evidence="5">
    <location>
        <begin position="103"/>
        <end position="127"/>
    </location>
</feature>
<evidence type="ECO:0000256" key="5">
    <source>
        <dbReference type="SAM" id="Phobius"/>
    </source>
</evidence>
<keyword evidence="2 5" id="KW-0812">Transmembrane</keyword>
<accession>X1A5Z8</accession>
<feature type="transmembrane region" description="Helical" evidence="5">
    <location>
        <begin position="280"/>
        <end position="302"/>
    </location>
</feature>
<feature type="transmembrane region" description="Helical" evidence="5">
    <location>
        <begin position="153"/>
        <end position="174"/>
    </location>
</feature>
<feature type="transmembrane region" description="Helical" evidence="5">
    <location>
        <begin position="222"/>
        <end position="240"/>
    </location>
</feature>
<feature type="transmembrane region" description="Helical" evidence="5">
    <location>
        <begin position="252"/>
        <end position="273"/>
    </location>
</feature>
<evidence type="ECO:0000256" key="2">
    <source>
        <dbReference type="ARBA" id="ARBA00022692"/>
    </source>
</evidence>
<sequence>LSYLRLGGIWIGLVLLAAITSVPELVTGVSSAALVGLPDLALGTLFGSCMFNLTILALLDILHRRTPILSEVKLRHIALAGMGILLIAIAGGSILAGESLSGLALGWVGVPSIIILIVYLVAMWAMFRFERNQTVQHLEATPSQYQEVPIRTVWFKFALASAAVIGAGIWVSFIGDEIANTYEWSASFVGSLFLAISTSMPELAVTVAALRLGAIDMAVADILGANMLDVAHLFTVDLFYSQGPILSSVKSVHLITAGVIMAMSLLVIIGCRFRQKRKTFIVASWYTPVLIGLYIFGAYALFKGIGSG</sequence>
<feature type="transmembrane region" description="Helical" evidence="5">
    <location>
        <begin position="74"/>
        <end position="97"/>
    </location>
</feature>
<dbReference type="GO" id="GO:0006874">
    <property type="term" value="P:intracellular calcium ion homeostasis"/>
    <property type="evidence" value="ECO:0007669"/>
    <property type="project" value="TreeGrafter"/>
</dbReference>
<dbReference type="GO" id="GO:0005886">
    <property type="term" value="C:plasma membrane"/>
    <property type="evidence" value="ECO:0007669"/>
    <property type="project" value="TreeGrafter"/>
</dbReference>
<dbReference type="PANTHER" id="PTHR10846:SF8">
    <property type="entry name" value="INNER MEMBRANE PROTEIN YRBG"/>
    <property type="match status" value="1"/>
</dbReference>
<comment type="subcellular location">
    <subcellularLocation>
        <location evidence="1">Membrane</location>
        <topology evidence="1">Multi-pass membrane protein</topology>
    </subcellularLocation>
</comment>
<gene>
    <name evidence="7" type="ORF">S01H4_23327</name>
</gene>
<protein>
    <recommendedName>
        <fullName evidence="6">Sodium/calcium exchanger membrane region domain-containing protein</fullName>
    </recommendedName>
</protein>
<feature type="transmembrane region" description="Helical" evidence="5">
    <location>
        <begin position="186"/>
        <end position="210"/>
    </location>
</feature>
<organism evidence="7">
    <name type="scientific">marine sediment metagenome</name>
    <dbReference type="NCBI Taxonomy" id="412755"/>
    <lineage>
        <taxon>unclassified sequences</taxon>
        <taxon>metagenomes</taxon>
        <taxon>ecological metagenomes</taxon>
    </lineage>
</organism>
<dbReference type="GO" id="GO:0008273">
    <property type="term" value="F:calcium, potassium:sodium antiporter activity"/>
    <property type="evidence" value="ECO:0007669"/>
    <property type="project" value="TreeGrafter"/>
</dbReference>
<dbReference type="Gene3D" id="1.20.1420.30">
    <property type="entry name" value="NCX, central ion-binding region"/>
    <property type="match status" value="1"/>
</dbReference>
<evidence type="ECO:0000256" key="3">
    <source>
        <dbReference type="ARBA" id="ARBA00022989"/>
    </source>
</evidence>
<evidence type="ECO:0000256" key="1">
    <source>
        <dbReference type="ARBA" id="ARBA00004141"/>
    </source>
</evidence>
<feature type="transmembrane region" description="Helical" evidence="5">
    <location>
        <begin position="41"/>
        <end position="62"/>
    </location>
</feature>
<dbReference type="InterPro" id="IPR004837">
    <property type="entry name" value="NaCa_Exmemb"/>
</dbReference>
<dbReference type="InterPro" id="IPR004481">
    <property type="entry name" value="K/Na/Ca-exchanger"/>
</dbReference>
<dbReference type="GO" id="GO:0005262">
    <property type="term" value="F:calcium channel activity"/>
    <property type="evidence" value="ECO:0007669"/>
    <property type="project" value="TreeGrafter"/>
</dbReference>
<keyword evidence="3 5" id="KW-1133">Transmembrane helix</keyword>
<proteinExistence type="predicted"/>
<keyword evidence="4 5" id="KW-0472">Membrane</keyword>
<feature type="domain" description="Sodium/calcium exchanger membrane region" evidence="6">
    <location>
        <begin position="3"/>
        <end position="124"/>
    </location>
</feature>
<dbReference type="AlphaFoldDB" id="X1A5Z8"/>
<evidence type="ECO:0000313" key="7">
    <source>
        <dbReference type="EMBL" id="GAG77164.1"/>
    </source>
</evidence>
<dbReference type="Pfam" id="PF01699">
    <property type="entry name" value="Na_Ca_ex"/>
    <property type="match status" value="2"/>
</dbReference>
<name>X1A5Z8_9ZZZZ</name>
<dbReference type="InterPro" id="IPR044880">
    <property type="entry name" value="NCX_ion-bd_dom_sf"/>
</dbReference>
<feature type="domain" description="Sodium/calcium exchanger membrane region" evidence="6">
    <location>
        <begin position="154"/>
        <end position="302"/>
    </location>
</feature>
<dbReference type="EMBL" id="BART01010805">
    <property type="protein sequence ID" value="GAG77164.1"/>
    <property type="molecule type" value="Genomic_DNA"/>
</dbReference>
<evidence type="ECO:0000259" key="6">
    <source>
        <dbReference type="Pfam" id="PF01699"/>
    </source>
</evidence>
<evidence type="ECO:0000256" key="4">
    <source>
        <dbReference type="ARBA" id="ARBA00023136"/>
    </source>
</evidence>